<dbReference type="Gene3D" id="2.60.120.10">
    <property type="entry name" value="Jelly Rolls"/>
    <property type="match status" value="1"/>
</dbReference>
<organism evidence="2 3">
    <name type="scientific">Actinomadura chibensis</name>
    <dbReference type="NCBI Taxonomy" id="392828"/>
    <lineage>
        <taxon>Bacteria</taxon>
        <taxon>Bacillati</taxon>
        <taxon>Actinomycetota</taxon>
        <taxon>Actinomycetes</taxon>
        <taxon>Streptosporangiales</taxon>
        <taxon>Thermomonosporaceae</taxon>
        <taxon>Actinomadura</taxon>
    </lineage>
</organism>
<feature type="domain" description="Cyclic nucleotide-binding" evidence="1">
    <location>
        <begin position="14"/>
        <end position="83"/>
    </location>
</feature>
<keyword evidence="3" id="KW-1185">Reference proteome</keyword>
<sequence>MTMVTADDLKREPFLSGMRTADLTRLATAARFTVVPEGRRLFEERTPAERFWLLQEGTVDVDLHTPDRGRVVIETLGPGSVVGWSWLFRPHLWRFGGVATTPVTGIEFDGRLARTLCAIDPSLGYELTRRFGELIVERLEAARTWLTTPTGTPPTPSAML</sequence>
<evidence type="ECO:0000313" key="2">
    <source>
        <dbReference type="EMBL" id="TYB40155.1"/>
    </source>
</evidence>
<dbReference type="SMART" id="SM00100">
    <property type="entry name" value="cNMP"/>
    <property type="match status" value="1"/>
</dbReference>
<dbReference type="AlphaFoldDB" id="A0A5D0N7I6"/>
<dbReference type="CDD" id="cd00038">
    <property type="entry name" value="CAP_ED"/>
    <property type="match status" value="1"/>
</dbReference>
<name>A0A5D0N7I6_9ACTN</name>
<dbReference type="InterPro" id="IPR014710">
    <property type="entry name" value="RmlC-like_jellyroll"/>
</dbReference>
<reference evidence="2 3" key="1">
    <citation type="submission" date="2019-08" db="EMBL/GenBank/DDBJ databases">
        <title>Actinomadura sp. nov. CYP1-5 isolated from mountain soil.</title>
        <authorList>
            <person name="Songsumanus A."/>
            <person name="Kuncharoen N."/>
            <person name="Kudo T."/>
            <person name="Yuki M."/>
            <person name="Igarashi Y."/>
            <person name="Tanasupawat S."/>
        </authorList>
    </citation>
    <scope>NUCLEOTIDE SEQUENCE [LARGE SCALE GENOMIC DNA]</scope>
    <source>
        <strain evidence="2 3">JCM 14158</strain>
    </source>
</reference>
<accession>A0A5D0N7I6</accession>
<gene>
    <name evidence="2" type="ORF">FXF69_39910</name>
</gene>
<comment type="caution">
    <text evidence="2">The sequence shown here is derived from an EMBL/GenBank/DDBJ whole genome shotgun (WGS) entry which is preliminary data.</text>
</comment>
<evidence type="ECO:0000259" key="1">
    <source>
        <dbReference type="PROSITE" id="PS50042"/>
    </source>
</evidence>
<protein>
    <submittedName>
        <fullName evidence="2">Cyclic nucleotide-binding domain-containing protein</fullName>
    </submittedName>
</protein>
<proteinExistence type="predicted"/>
<dbReference type="Pfam" id="PF00027">
    <property type="entry name" value="cNMP_binding"/>
    <property type="match status" value="1"/>
</dbReference>
<dbReference type="EMBL" id="VSFG01000013">
    <property type="protein sequence ID" value="TYB40155.1"/>
    <property type="molecule type" value="Genomic_DNA"/>
</dbReference>
<dbReference type="InterPro" id="IPR018490">
    <property type="entry name" value="cNMP-bd_dom_sf"/>
</dbReference>
<dbReference type="Proteomes" id="UP000323380">
    <property type="component" value="Unassembled WGS sequence"/>
</dbReference>
<dbReference type="InterPro" id="IPR000595">
    <property type="entry name" value="cNMP-bd_dom"/>
</dbReference>
<evidence type="ECO:0000313" key="3">
    <source>
        <dbReference type="Proteomes" id="UP000323380"/>
    </source>
</evidence>
<dbReference type="STRING" id="1220554.GCA_001552135_03145"/>
<dbReference type="SUPFAM" id="SSF51206">
    <property type="entry name" value="cAMP-binding domain-like"/>
    <property type="match status" value="1"/>
</dbReference>
<dbReference type="PROSITE" id="PS50042">
    <property type="entry name" value="CNMP_BINDING_3"/>
    <property type="match status" value="1"/>
</dbReference>